<feature type="transmembrane region" description="Helical" evidence="2">
    <location>
        <begin position="166"/>
        <end position="184"/>
    </location>
</feature>
<dbReference type="GO" id="GO:0016020">
    <property type="term" value="C:membrane"/>
    <property type="evidence" value="ECO:0007669"/>
    <property type="project" value="TreeGrafter"/>
</dbReference>
<protein>
    <recommendedName>
        <fullName evidence="6">TRP C-terminal domain-containing protein</fullName>
    </recommendedName>
</protein>
<feature type="transmembrane region" description="Helical" evidence="2">
    <location>
        <begin position="302"/>
        <end position="326"/>
    </location>
</feature>
<reference evidence="4" key="1">
    <citation type="submission" date="2019-05" db="EMBL/GenBank/DDBJ databases">
        <authorList>
            <person name="Piombo E."/>
        </authorList>
    </citation>
    <scope>NUCLEOTIDE SEQUENCE</scope>
    <source>
        <strain evidence="4">C2S</strain>
    </source>
</reference>
<keyword evidence="2" id="KW-0472">Membrane</keyword>
<accession>A0A9Q9RZM9</accession>
<dbReference type="PANTHER" id="PTHR31145:SF8">
    <property type="entry name" value="INTEGRAL MEMBRANE PROTEIN (AFU_ORTHOLOGUE AFUA_2G17475)"/>
    <property type="match status" value="1"/>
</dbReference>
<feature type="transmembrane region" description="Helical" evidence="2">
    <location>
        <begin position="455"/>
        <end position="473"/>
    </location>
</feature>
<evidence type="ECO:0000256" key="2">
    <source>
        <dbReference type="SAM" id="Phobius"/>
    </source>
</evidence>
<feature type="transmembrane region" description="Helical" evidence="2">
    <location>
        <begin position="485"/>
        <end position="503"/>
    </location>
</feature>
<feature type="region of interest" description="Disordered" evidence="1">
    <location>
        <begin position="567"/>
        <end position="693"/>
    </location>
</feature>
<dbReference type="PANTHER" id="PTHR31145">
    <property type="entry name" value="INTEGRAL MEMBRANE PROTEIN (AFU_ORTHOLOGUE AFUA_7G01610)"/>
    <property type="match status" value="1"/>
</dbReference>
<proteinExistence type="predicted"/>
<organism evidence="4 5">
    <name type="scientific">Fusarium fujikuroi</name>
    <name type="common">Bakanae and foot rot disease fungus</name>
    <name type="synonym">Gibberella fujikuroi</name>
    <dbReference type="NCBI Taxonomy" id="5127"/>
    <lineage>
        <taxon>Eukaryota</taxon>
        <taxon>Fungi</taxon>
        <taxon>Dikarya</taxon>
        <taxon>Ascomycota</taxon>
        <taxon>Pezizomycotina</taxon>
        <taxon>Sordariomycetes</taxon>
        <taxon>Hypocreomycetidae</taxon>
        <taxon>Hypocreales</taxon>
        <taxon>Nectriaceae</taxon>
        <taxon>Fusarium</taxon>
        <taxon>Fusarium fujikuroi species complex</taxon>
    </lineage>
</organism>
<evidence type="ECO:0008006" key="6">
    <source>
        <dbReference type="Google" id="ProtNLM"/>
    </source>
</evidence>
<comment type="caution">
    <text evidence="4">The sequence shown here is derived from an EMBL/GenBank/DDBJ whole genome shotgun (WGS) entry which is preliminary data.</text>
</comment>
<gene>
    <name evidence="4" type="ORF">C2S_12655</name>
</gene>
<feature type="compositionally biased region" description="Low complexity" evidence="1">
    <location>
        <begin position="594"/>
        <end position="611"/>
    </location>
</feature>
<evidence type="ECO:0000313" key="4">
    <source>
        <dbReference type="EMBL" id="VTT82792.1"/>
    </source>
</evidence>
<dbReference type="AlphaFoldDB" id="A0A9Q9RZM9"/>
<name>A0A9Q9RZM9_FUSFU</name>
<feature type="transmembrane region" description="Helical" evidence="2">
    <location>
        <begin position="430"/>
        <end position="449"/>
    </location>
</feature>
<sequence length="1022" mass="115259">MHSLLPTLSLFTLFSSAHASYVQFKDCSVPSSSAYLYEPNSLDVYLDEHSNGTTTLSLGITGNYPTIASCHRSLLDNASVELSLEALGGTTRYNGEIQNATCRTREFKQINMVFYMQYLEVLFRINDPKPLAAYEFEINIDAPDHFSVACLNGFLTPDIGYTVQEISLWIPALTFILVVLAAVGKEWYNLVHPLREDDESGQERSISRSHLTRIADCLAYIQFIFFSSALSLRQPGFLQPVVSSTSWSTLMTRRGIVWRHSLYYGIRDGIHEINGTFGGTSGLEHMTQVMGAPVTQETWTNIATLAVVILALLYAIIQAGLHLRWTRDWFQQSGRWMIDRSSKPHKATIWVALRVYLSYLLLPLTAWTTYQLDSVSARPVYYTILVILVVALLIIGCWWGMSRSPQDMGYLLVDNLHKQTPEEPSRTQDYYSYVTFILLFARGVIIGGLQRFGTVQLFSLMACEVIQLGFLAWAGATSELLSKPVLIAGARLSALLLCLGMIPDLWTHIAASALGYVLLAFHALFLVGMFLVPSAYESTRLGITCYSEWQTPQQPVRDSSLERPQVYGLRQLSRRPTTRTDLTNQSIMDHDRSSSLSSSANSSSDSANRSSRGSEPVSPELLRTYFRSPRPERSVSSLSQFDSPRPERCASRSSPRHQQFPSFDTTRPPTVYENPAERNSVGSSLSTDSGDIGEQPSAWSAILPSNTNVDYSFRETDLYYVRPREVTFGNSESQEAEMAEILHELTEETEFWECRQTKGDGKTCFKINEKEDKNHQISTMTETYDKPPESMLFWKCKQRIAKKTKCNFLNNKGNMTCHGCHSKRDKGDIALDQYNRQIGILGNVEGAEEHWEHFKLNYTAQEGGTGVIQNATAMAEMYNVPPEKASFWVCNQDKGEGKTCGNRNSIKDKKCEDCKMKRDKGDTAFNKQMRAIAKLKKVEGIVEYWEYIDVDIREDTEVWKCMRTNTDGTICRGATEPAQMTCEKCKLKRDVGAVANNEDGKKIGELKKVEATGIEHWEFNDN</sequence>
<dbReference type="Proteomes" id="UP000760494">
    <property type="component" value="Unassembled WGS sequence"/>
</dbReference>
<feature type="signal peptide" evidence="3">
    <location>
        <begin position="1"/>
        <end position="19"/>
    </location>
</feature>
<evidence type="ECO:0000256" key="1">
    <source>
        <dbReference type="SAM" id="MobiDB-lite"/>
    </source>
</evidence>
<feature type="chain" id="PRO_5040184941" description="TRP C-terminal domain-containing protein" evidence="3">
    <location>
        <begin position="20"/>
        <end position="1022"/>
    </location>
</feature>
<feature type="compositionally biased region" description="Polar residues" evidence="1">
    <location>
        <begin position="651"/>
        <end position="668"/>
    </location>
</feature>
<feature type="transmembrane region" description="Helical" evidence="2">
    <location>
        <begin position="347"/>
        <end position="368"/>
    </location>
</feature>
<feature type="compositionally biased region" description="Polar residues" evidence="1">
    <location>
        <begin position="680"/>
        <end position="689"/>
    </location>
</feature>
<keyword evidence="3" id="KW-0732">Signal</keyword>
<evidence type="ECO:0000256" key="3">
    <source>
        <dbReference type="SAM" id="SignalP"/>
    </source>
</evidence>
<dbReference type="EMBL" id="CABFJX010000417">
    <property type="protein sequence ID" value="VTT82792.1"/>
    <property type="molecule type" value="Genomic_DNA"/>
</dbReference>
<feature type="transmembrane region" description="Helical" evidence="2">
    <location>
        <begin position="509"/>
        <end position="532"/>
    </location>
</feature>
<keyword evidence="2" id="KW-0812">Transmembrane</keyword>
<dbReference type="GO" id="GO:0055085">
    <property type="term" value="P:transmembrane transport"/>
    <property type="evidence" value="ECO:0007669"/>
    <property type="project" value="TreeGrafter"/>
</dbReference>
<evidence type="ECO:0000313" key="5">
    <source>
        <dbReference type="Proteomes" id="UP000760494"/>
    </source>
</evidence>
<keyword evidence="2" id="KW-1133">Transmembrane helix</keyword>
<dbReference type="InterPro" id="IPR040241">
    <property type="entry name" value="TRP_Flc/Pkd2-like"/>
</dbReference>
<feature type="transmembrane region" description="Helical" evidence="2">
    <location>
        <begin position="380"/>
        <end position="401"/>
    </location>
</feature>